<comment type="caution">
    <text evidence="2">The sequence shown here is derived from an EMBL/GenBank/DDBJ whole genome shotgun (WGS) entry which is preliminary data.</text>
</comment>
<gene>
    <name evidence="2" type="ORF">Raf01_26460</name>
</gene>
<dbReference type="Proteomes" id="UP000642748">
    <property type="component" value="Unassembled WGS sequence"/>
</dbReference>
<feature type="region of interest" description="Disordered" evidence="1">
    <location>
        <begin position="157"/>
        <end position="193"/>
    </location>
</feature>
<organism evidence="2 3">
    <name type="scientific">Rugosimonospora africana</name>
    <dbReference type="NCBI Taxonomy" id="556532"/>
    <lineage>
        <taxon>Bacteria</taxon>
        <taxon>Bacillati</taxon>
        <taxon>Actinomycetota</taxon>
        <taxon>Actinomycetes</taxon>
        <taxon>Micromonosporales</taxon>
        <taxon>Micromonosporaceae</taxon>
        <taxon>Rugosimonospora</taxon>
    </lineage>
</organism>
<dbReference type="EMBL" id="BONZ01000025">
    <property type="protein sequence ID" value="GIH14474.1"/>
    <property type="molecule type" value="Genomic_DNA"/>
</dbReference>
<reference evidence="2" key="1">
    <citation type="submission" date="2021-01" db="EMBL/GenBank/DDBJ databases">
        <title>Whole genome shotgun sequence of Rugosimonospora africana NBRC 104875.</title>
        <authorList>
            <person name="Komaki H."/>
            <person name="Tamura T."/>
        </authorList>
    </citation>
    <scope>NUCLEOTIDE SEQUENCE</scope>
    <source>
        <strain evidence="2">NBRC 104875</strain>
    </source>
</reference>
<accession>A0A8J3QP76</accession>
<dbReference type="AlphaFoldDB" id="A0A8J3QP76"/>
<keyword evidence="3" id="KW-1185">Reference proteome</keyword>
<evidence type="ECO:0000313" key="2">
    <source>
        <dbReference type="EMBL" id="GIH14474.1"/>
    </source>
</evidence>
<proteinExistence type="predicted"/>
<feature type="compositionally biased region" description="Pro residues" evidence="1">
    <location>
        <begin position="1"/>
        <end position="13"/>
    </location>
</feature>
<protein>
    <submittedName>
        <fullName evidence="2">Uncharacterized protein</fullName>
    </submittedName>
</protein>
<evidence type="ECO:0000313" key="3">
    <source>
        <dbReference type="Proteomes" id="UP000642748"/>
    </source>
</evidence>
<name>A0A8J3QP76_9ACTN</name>
<feature type="region of interest" description="Disordered" evidence="1">
    <location>
        <begin position="1"/>
        <end position="25"/>
    </location>
</feature>
<feature type="compositionally biased region" description="Basic and acidic residues" evidence="1">
    <location>
        <begin position="184"/>
        <end position="193"/>
    </location>
</feature>
<evidence type="ECO:0000256" key="1">
    <source>
        <dbReference type="SAM" id="MobiDB-lite"/>
    </source>
</evidence>
<sequence>MPVRAGPPSPPWRGPSYRRGMDEAHDGETVAGSLADWLAALTFSDQGTDQVTALLADAVADWAAAQGWRVYRRAKSVLPLPPPYQHRHSYLDVACARPAGAPIAIEIDHTDRRRTVDKLLAEAAEGRIALWVRWGTRGFEPPPPPVHMVTCPVTSRPGPDRNRLYSHLPPAHRPAPTHTTADLQDARQPDLFG</sequence>